<gene>
    <name evidence="2" type="ORF">TorRG33x02_031810</name>
</gene>
<dbReference type="InParanoid" id="A0A2P5FT65"/>
<sequence length="142" mass="15168">MASDDTNIVVSGDSSMQAVASRHLSRGQTLVDALGQHSTLKLRSPLGQRLPPRLSRSQLRRPLSVGSSSSSIAPRASSPSLSAKLGSLGGTQALSLSPRLKASSSTPIPLQVESQVWLLIKMDWNVHYSFMDSVMVSLPFVN</sequence>
<protein>
    <submittedName>
        <fullName evidence="2">Uncharacterized protein</fullName>
    </submittedName>
</protein>
<feature type="region of interest" description="Disordered" evidence="1">
    <location>
        <begin position="42"/>
        <end position="84"/>
    </location>
</feature>
<accession>A0A2P5FT65</accession>
<comment type="caution">
    <text evidence="2">The sequence shown here is derived from an EMBL/GenBank/DDBJ whole genome shotgun (WGS) entry which is preliminary data.</text>
</comment>
<keyword evidence="3" id="KW-1185">Reference proteome</keyword>
<evidence type="ECO:0000313" key="3">
    <source>
        <dbReference type="Proteomes" id="UP000237000"/>
    </source>
</evidence>
<dbReference type="Proteomes" id="UP000237000">
    <property type="component" value="Unassembled WGS sequence"/>
</dbReference>
<evidence type="ECO:0000256" key="1">
    <source>
        <dbReference type="SAM" id="MobiDB-lite"/>
    </source>
</evidence>
<name>A0A2P5FT65_TREOI</name>
<dbReference type="EMBL" id="JXTC01000010">
    <property type="protein sequence ID" value="POO00998.1"/>
    <property type="molecule type" value="Genomic_DNA"/>
</dbReference>
<evidence type="ECO:0000313" key="2">
    <source>
        <dbReference type="EMBL" id="POO00998.1"/>
    </source>
</evidence>
<proteinExistence type="predicted"/>
<reference evidence="3" key="1">
    <citation type="submission" date="2016-06" db="EMBL/GenBank/DDBJ databases">
        <title>Parallel loss of symbiosis genes in relatives of nitrogen-fixing non-legume Parasponia.</title>
        <authorList>
            <person name="Van Velzen R."/>
            <person name="Holmer R."/>
            <person name="Bu F."/>
            <person name="Rutten L."/>
            <person name="Van Zeijl A."/>
            <person name="Liu W."/>
            <person name="Santuari L."/>
            <person name="Cao Q."/>
            <person name="Sharma T."/>
            <person name="Shen D."/>
            <person name="Roswanjaya Y."/>
            <person name="Wardhani T."/>
            <person name="Kalhor M.S."/>
            <person name="Jansen J."/>
            <person name="Van den Hoogen J."/>
            <person name="Gungor B."/>
            <person name="Hartog M."/>
            <person name="Hontelez J."/>
            <person name="Verver J."/>
            <person name="Yang W.-C."/>
            <person name="Schijlen E."/>
            <person name="Repin R."/>
            <person name="Schilthuizen M."/>
            <person name="Schranz E."/>
            <person name="Heidstra R."/>
            <person name="Miyata K."/>
            <person name="Fedorova E."/>
            <person name="Kohlen W."/>
            <person name="Bisseling T."/>
            <person name="Smit S."/>
            <person name="Geurts R."/>
        </authorList>
    </citation>
    <scope>NUCLEOTIDE SEQUENCE [LARGE SCALE GENOMIC DNA]</scope>
    <source>
        <strain evidence="3">cv. RG33-2</strain>
    </source>
</reference>
<dbReference type="AlphaFoldDB" id="A0A2P5FT65"/>
<feature type="compositionally biased region" description="Low complexity" evidence="1">
    <location>
        <begin position="48"/>
        <end position="83"/>
    </location>
</feature>
<organism evidence="2 3">
    <name type="scientific">Trema orientale</name>
    <name type="common">Charcoal tree</name>
    <name type="synonym">Celtis orientalis</name>
    <dbReference type="NCBI Taxonomy" id="63057"/>
    <lineage>
        <taxon>Eukaryota</taxon>
        <taxon>Viridiplantae</taxon>
        <taxon>Streptophyta</taxon>
        <taxon>Embryophyta</taxon>
        <taxon>Tracheophyta</taxon>
        <taxon>Spermatophyta</taxon>
        <taxon>Magnoliopsida</taxon>
        <taxon>eudicotyledons</taxon>
        <taxon>Gunneridae</taxon>
        <taxon>Pentapetalae</taxon>
        <taxon>rosids</taxon>
        <taxon>fabids</taxon>
        <taxon>Rosales</taxon>
        <taxon>Cannabaceae</taxon>
        <taxon>Trema</taxon>
    </lineage>
</organism>